<dbReference type="CDD" id="cd04480">
    <property type="entry name" value="RPA1_DBD_A_like"/>
    <property type="match status" value="1"/>
</dbReference>
<dbReference type="GeneID" id="108837289"/>
<dbReference type="InterPro" id="IPR003871">
    <property type="entry name" value="RFA1B/D_OB_1st"/>
</dbReference>
<dbReference type="InterPro" id="IPR012340">
    <property type="entry name" value="NA-bd_OB-fold"/>
</dbReference>
<dbReference type="OrthoDB" id="1040769at2759"/>
<evidence type="ECO:0000313" key="3">
    <source>
        <dbReference type="RefSeq" id="XP_056864016.1"/>
    </source>
</evidence>
<dbReference type="PANTHER" id="PTHR47165:SF4">
    <property type="entry name" value="OS03G0429900 PROTEIN"/>
    <property type="match status" value="1"/>
</dbReference>
<dbReference type="Pfam" id="PF02721">
    <property type="entry name" value="DUF223"/>
    <property type="match status" value="1"/>
</dbReference>
<protein>
    <submittedName>
        <fullName evidence="3">Uncharacterized protein LOC108837289</fullName>
    </submittedName>
</protein>
<dbReference type="Proteomes" id="UP000504610">
    <property type="component" value="Chromosome 4"/>
</dbReference>
<keyword evidence="2" id="KW-1185">Reference proteome</keyword>
<reference evidence="2" key="1">
    <citation type="journal article" date="2019" name="Database">
        <title>The radish genome database (RadishGD): an integrated information resource for radish genomics.</title>
        <authorList>
            <person name="Yu H.J."/>
            <person name="Baek S."/>
            <person name="Lee Y.J."/>
            <person name="Cho A."/>
            <person name="Mun J.H."/>
        </authorList>
    </citation>
    <scope>NUCLEOTIDE SEQUENCE [LARGE SCALE GENOMIC DNA]</scope>
    <source>
        <strain evidence="2">cv. WK10039</strain>
    </source>
</reference>
<dbReference type="KEGG" id="rsz:108837289"/>
<organism evidence="2 3">
    <name type="scientific">Raphanus sativus</name>
    <name type="common">Radish</name>
    <name type="synonym">Raphanus raphanistrum var. sativus</name>
    <dbReference type="NCBI Taxonomy" id="3726"/>
    <lineage>
        <taxon>Eukaryota</taxon>
        <taxon>Viridiplantae</taxon>
        <taxon>Streptophyta</taxon>
        <taxon>Embryophyta</taxon>
        <taxon>Tracheophyta</taxon>
        <taxon>Spermatophyta</taxon>
        <taxon>Magnoliopsida</taxon>
        <taxon>eudicotyledons</taxon>
        <taxon>Gunneridae</taxon>
        <taxon>Pentapetalae</taxon>
        <taxon>rosids</taxon>
        <taxon>malvids</taxon>
        <taxon>Brassicales</taxon>
        <taxon>Brassicaceae</taxon>
        <taxon>Brassiceae</taxon>
        <taxon>Raphanus</taxon>
    </lineage>
</organism>
<feature type="domain" description="Replication protein A 70 kDa DNA-binding subunit B/D first OB fold" evidence="1">
    <location>
        <begin position="7"/>
        <end position="109"/>
    </location>
</feature>
<sequence length="403" mass="46062">MSSLMPFTQLSEVKPFKCGWKVHVKVLHSWKQYNSVSGETLEMILSDEHGCKIHATCKKAYLESKGRLLPVGVWRNIQNFSLSPATGMYRPTEHSYKMAFVHNITITKSNHVDEDMFLSLVDFQLVMSGSLQQCFLIEVIGQVVDLRELETIHVSGKPRRKLEFHLRDIKFNEEEKSLALCDTRDEKFELESLNGVQDKRDKWLLSPRRTISELTGCLEAEKNLVMCTVYAIDSDWGWSKFHLMVKDDTREARLMLLDMVASGLISESATELLNDSFDELDDPDDLPEAITQIVGKTFTFGIYVEKEHIVYGSEIYRVGRVYKYRLECLNTDVSQTNSLSDKGVTSTSGEESVLHLNDDEDNSEEMSTLSTKRKNLTTETVDISSSTRNLRSKAVKLEKMKEL</sequence>
<gene>
    <name evidence="3" type="primary">LOC108837289</name>
</gene>
<dbReference type="SUPFAM" id="SSF50249">
    <property type="entry name" value="Nucleic acid-binding proteins"/>
    <property type="match status" value="2"/>
</dbReference>
<dbReference type="RefSeq" id="XP_056864016.1">
    <property type="nucleotide sequence ID" value="XM_057008036.1"/>
</dbReference>
<dbReference type="AlphaFoldDB" id="A0A9W3DK65"/>
<reference evidence="3" key="2">
    <citation type="submission" date="2025-08" db="UniProtKB">
        <authorList>
            <consortium name="RefSeq"/>
        </authorList>
    </citation>
    <scope>IDENTIFICATION</scope>
    <source>
        <tissue evidence="3">Leaf</tissue>
    </source>
</reference>
<accession>A0A9W3DK65</accession>
<name>A0A9W3DK65_RAPSA</name>
<evidence type="ECO:0000313" key="2">
    <source>
        <dbReference type="Proteomes" id="UP000504610"/>
    </source>
</evidence>
<proteinExistence type="predicted"/>
<dbReference type="PANTHER" id="PTHR47165">
    <property type="entry name" value="OS03G0429900 PROTEIN"/>
    <property type="match status" value="1"/>
</dbReference>
<dbReference type="Gene3D" id="2.40.50.140">
    <property type="entry name" value="Nucleic acid-binding proteins"/>
    <property type="match status" value="2"/>
</dbReference>
<evidence type="ECO:0000259" key="1">
    <source>
        <dbReference type="Pfam" id="PF02721"/>
    </source>
</evidence>